<dbReference type="PANTHER" id="PTHR31047">
    <property type="entry name" value="MEIOTICALLY UP-REGULATED GENE 157 PROTEIN"/>
    <property type="match status" value="1"/>
</dbReference>
<dbReference type="Proteomes" id="UP000503278">
    <property type="component" value="Chromosome"/>
</dbReference>
<sequence length="157" mass="17938">MMSVPVKAFTFDYYPNVPISKTDRRFESKVIEQAILQFQHKVKNKEPGWLFGNCFSTTLNTTVTFHNQGGRPDTYMITGDIDAMWFRDSSAQVWPCISFIPKDGRLKGLIASVINRKTAYILKYPYANAFYYDPAKVGKWAHDLTDMQAGIHGNKQA</sequence>
<dbReference type="InterPro" id="IPR012341">
    <property type="entry name" value="6hp_glycosidase-like_sf"/>
</dbReference>
<dbReference type="Gene3D" id="1.50.10.10">
    <property type="match status" value="1"/>
</dbReference>
<dbReference type="InterPro" id="IPR008313">
    <property type="entry name" value="GH125"/>
</dbReference>
<dbReference type="EMBL" id="CP051682">
    <property type="protein sequence ID" value="QJD98333.1"/>
    <property type="molecule type" value="Genomic_DNA"/>
</dbReference>
<dbReference type="PANTHER" id="PTHR31047:SF0">
    <property type="entry name" value="MEIOTICALLY UP-REGULATED GENE 157 PROTEIN"/>
    <property type="match status" value="1"/>
</dbReference>
<proteinExistence type="predicted"/>
<keyword evidence="1" id="KW-0378">Hydrolase</keyword>
<keyword evidence="2" id="KW-1185">Reference proteome</keyword>
<gene>
    <name evidence="1" type="ORF">HH214_07500</name>
</gene>
<name>A0A7L5EBK3_9SPHI</name>
<dbReference type="AlphaFoldDB" id="A0A7L5EBK3"/>
<reference evidence="1 2" key="1">
    <citation type="submission" date="2020-04" db="EMBL/GenBank/DDBJ databases">
        <title>Genome sequencing of novel species.</title>
        <authorList>
            <person name="Heo J."/>
            <person name="Kim S.-J."/>
            <person name="Kim J.-S."/>
            <person name="Hong S.-B."/>
            <person name="Kwon S.-W."/>
        </authorList>
    </citation>
    <scope>NUCLEOTIDE SEQUENCE [LARGE SCALE GENOMIC DNA]</scope>
    <source>
        <strain evidence="1 2">F39-2</strain>
    </source>
</reference>
<dbReference type="GO" id="GO:0005975">
    <property type="term" value="P:carbohydrate metabolic process"/>
    <property type="evidence" value="ECO:0007669"/>
    <property type="project" value="InterPro"/>
</dbReference>
<organism evidence="1 2">
    <name type="scientific">Mucilaginibacter robiniae</name>
    <dbReference type="NCBI Taxonomy" id="2728022"/>
    <lineage>
        <taxon>Bacteria</taxon>
        <taxon>Pseudomonadati</taxon>
        <taxon>Bacteroidota</taxon>
        <taxon>Sphingobacteriia</taxon>
        <taxon>Sphingobacteriales</taxon>
        <taxon>Sphingobacteriaceae</taxon>
        <taxon>Mucilaginibacter</taxon>
    </lineage>
</organism>
<evidence type="ECO:0000313" key="2">
    <source>
        <dbReference type="Proteomes" id="UP000503278"/>
    </source>
</evidence>
<dbReference type="GO" id="GO:0016787">
    <property type="term" value="F:hydrolase activity"/>
    <property type="evidence" value="ECO:0007669"/>
    <property type="project" value="UniProtKB-KW"/>
</dbReference>
<dbReference type="InterPro" id="IPR008928">
    <property type="entry name" value="6-hairpin_glycosidase_sf"/>
</dbReference>
<evidence type="ECO:0000313" key="1">
    <source>
        <dbReference type="EMBL" id="QJD98333.1"/>
    </source>
</evidence>
<protein>
    <submittedName>
        <fullName evidence="1">Glycoside hydrolase family 125 protein</fullName>
    </submittedName>
</protein>
<dbReference type="KEGG" id="mrob:HH214_07500"/>
<dbReference type="SUPFAM" id="SSF48208">
    <property type="entry name" value="Six-hairpin glycosidases"/>
    <property type="match status" value="1"/>
</dbReference>
<dbReference type="Pfam" id="PF06824">
    <property type="entry name" value="Glyco_hydro_125"/>
    <property type="match status" value="1"/>
</dbReference>
<accession>A0A7L5EBK3</accession>